<reference evidence="2 4" key="2">
    <citation type="submission" date="2018-03" db="EMBL/GenBank/DDBJ databases">
        <title>Genomic Encyclopedia of Archaeal and Bacterial Type Strains, Phase II (KMG-II): from individual species to whole genera.</title>
        <authorList>
            <person name="Goeker M."/>
        </authorList>
    </citation>
    <scope>NUCLEOTIDE SEQUENCE [LARGE SCALE GENOMIC DNA]</scope>
    <source>
        <strain evidence="2 4">DSM 25227</strain>
    </source>
</reference>
<evidence type="ECO:0000313" key="4">
    <source>
        <dbReference type="Proteomes" id="UP000245839"/>
    </source>
</evidence>
<feature type="region of interest" description="Disordered" evidence="1">
    <location>
        <begin position="1"/>
        <end position="50"/>
    </location>
</feature>
<sequence>MEDDLLQTLDVHDSLNGNQGNDTPEDGNGDDDLFGRTNDGLLYGGPGTDTLRGKAGHDVLKWSERDFAEGLWGGAPPRTRP</sequence>
<dbReference type="RefSeq" id="WP_109565348.1">
    <property type="nucleotide sequence ID" value="NZ_QGDJ01000009.1"/>
</dbReference>
<dbReference type="Proteomes" id="UP000251571">
    <property type="component" value="Unassembled WGS sequence"/>
</dbReference>
<dbReference type="OrthoDB" id="8479154at2"/>
<dbReference type="GO" id="GO:0005509">
    <property type="term" value="F:calcium ion binding"/>
    <property type="evidence" value="ECO:0007669"/>
    <property type="project" value="InterPro"/>
</dbReference>
<evidence type="ECO:0000313" key="2">
    <source>
        <dbReference type="EMBL" id="PWJ16130.1"/>
    </source>
</evidence>
<dbReference type="Gene3D" id="2.150.10.10">
    <property type="entry name" value="Serralysin-like metalloprotease, C-terminal"/>
    <property type="match status" value="1"/>
</dbReference>
<reference evidence="3 5" key="1">
    <citation type="submission" date="2016-10" db="EMBL/GenBank/DDBJ databases">
        <authorList>
            <person name="Cai Z."/>
        </authorList>
    </citation>
    <scope>NUCLEOTIDE SEQUENCE [LARGE SCALE GENOMIC DNA]</scope>
    <source>
        <strain evidence="3 5">DSM 25227</strain>
    </source>
</reference>
<gene>
    <name evidence="2" type="ORF">BCF38_10914</name>
    <name evidence="3" type="ORF">SAMN05421539_10914</name>
</gene>
<evidence type="ECO:0000313" key="5">
    <source>
        <dbReference type="Proteomes" id="UP000251571"/>
    </source>
</evidence>
<keyword evidence="4" id="KW-1185">Reference proteome</keyword>
<dbReference type="EMBL" id="QGDJ01000009">
    <property type="protein sequence ID" value="PWJ16130.1"/>
    <property type="molecule type" value="Genomic_DNA"/>
</dbReference>
<evidence type="ECO:0008006" key="6">
    <source>
        <dbReference type="Google" id="ProtNLM"/>
    </source>
</evidence>
<dbReference type="Pfam" id="PF00353">
    <property type="entry name" value="HemolysinCabind"/>
    <property type="match status" value="2"/>
</dbReference>
<feature type="compositionally biased region" description="Acidic residues" evidence="1">
    <location>
        <begin position="23"/>
        <end position="32"/>
    </location>
</feature>
<protein>
    <recommendedName>
        <fullName evidence="6">Hemolysin type calcium-binding protein</fullName>
    </recommendedName>
</protein>
<evidence type="ECO:0000313" key="3">
    <source>
        <dbReference type="EMBL" id="SSA49005.1"/>
    </source>
</evidence>
<evidence type="ECO:0000256" key="1">
    <source>
        <dbReference type="SAM" id="MobiDB-lite"/>
    </source>
</evidence>
<dbReference type="EMBL" id="UETC01000009">
    <property type="protein sequence ID" value="SSA49005.1"/>
    <property type="molecule type" value="Genomic_DNA"/>
</dbReference>
<dbReference type="InterPro" id="IPR011049">
    <property type="entry name" value="Serralysin-like_metalloprot_C"/>
</dbReference>
<dbReference type="PRINTS" id="PR00313">
    <property type="entry name" value="CABNDNGRPT"/>
</dbReference>
<name>A0A2Y9AYR4_9RHOB</name>
<dbReference type="Proteomes" id="UP000245839">
    <property type="component" value="Unassembled WGS sequence"/>
</dbReference>
<dbReference type="InterPro" id="IPR001343">
    <property type="entry name" value="Hemolysn_Ca-bd"/>
</dbReference>
<dbReference type="AlphaFoldDB" id="A0A2Y9AYR4"/>
<organism evidence="3 5">
    <name type="scientific">Jannaschia seohaensis</name>
    <dbReference type="NCBI Taxonomy" id="475081"/>
    <lineage>
        <taxon>Bacteria</taxon>
        <taxon>Pseudomonadati</taxon>
        <taxon>Pseudomonadota</taxon>
        <taxon>Alphaproteobacteria</taxon>
        <taxon>Rhodobacterales</taxon>
        <taxon>Roseobacteraceae</taxon>
        <taxon>Jannaschia</taxon>
    </lineage>
</organism>
<accession>A0A2Y9AYR4</accession>
<dbReference type="SUPFAM" id="SSF51120">
    <property type="entry name" value="beta-Roll"/>
    <property type="match status" value="1"/>
</dbReference>
<proteinExistence type="predicted"/>